<evidence type="ECO:0000313" key="3">
    <source>
        <dbReference type="Proteomes" id="UP000031599"/>
    </source>
</evidence>
<protein>
    <submittedName>
        <fullName evidence="2">Uncharacterized protein</fullName>
    </submittedName>
</protein>
<accession>A0A0C1ZYK0</accession>
<comment type="caution">
    <text evidence="2">The sequence shown here is derived from an EMBL/GenBank/DDBJ whole genome shotgun (WGS) entry which is preliminary data.</text>
</comment>
<dbReference type="EMBL" id="JMCC02000040">
    <property type="protein sequence ID" value="KIG16288.1"/>
    <property type="molecule type" value="Genomic_DNA"/>
</dbReference>
<evidence type="ECO:0000256" key="1">
    <source>
        <dbReference type="SAM" id="MobiDB-lite"/>
    </source>
</evidence>
<gene>
    <name evidence="2" type="ORF">DB30_04748</name>
</gene>
<reference evidence="2 3" key="1">
    <citation type="submission" date="2014-12" db="EMBL/GenBank/DDBJ databases">
        <title>Genome assembly of Enhygromyxa salina DSM 15201.</title>
        <authorList>
            <person name="Sharma G."/>
            <person name="Subramanian S."/>
        </authorList>
    </citation>
    <scope>NUCLEOTIDE SEQUENCE [LARGE SCALE GENOMIC DNA]</scope>
    <source>
        <strain evidence="2 3">DSM 15201</strain>
    </source>
</reference>
<dbReference type="Proteomes" id="UP000031599">
    <property type="component" value="Unassembled WGS sequence"/>
</dbReference>
<feature type="region of interest" description="Disordered" evidence="1">
    <location>
        <begin position="21"/>
        <end position="65"/>
    </location>
</feature>
<organism evidence="2 3">
    <name type="scientific">Enhygromyxa salina</name>
    <dbReference type="NCBI Taxonomy" id="215803"/>
    <lineage>
        <taxon>Bacteria</taxon>
        <taxon>Pseudomonadati</taxon>
        <taxon>Myxococcota</taxon>
        <taxon>Polyangia</taxon>
        <taxon>Nannocystales</taxon>
        <taxon>Nannocystaceae</taxon>
        <taxon>Enhygromyxa</taxon>
    </lineage>
</organism>
<name>A0A0C1ZYK0_9BACT</name>
<evidence type="ECO:0000313" key="2">
    <source>
        <dbReference type="EMBL" id="KIG16288.1"/>
    </source>
</evidence>
<sequence length="234" mass="24275">MVVSSLTSALGCHRVVSGVDPGSLGYGSEQTPPATGYDSDPVPRTAPMPWTPPDRAGSGQRGPDIGMIGAELGAPSSSEPVAYTEDIIRVCKHLGGEGASAEADAACRRQHRVAQVFRPISDWKTLAACLVATTDVAGVEACKLATPPSVAPIPAHARESAVCMHVFALGIVEELGPEPMLDPARLEEFAPLLAACVDTLVNEERDQLGQRDYAAMLQCVEAASTTAAAELCAA</sequence>
<dbReference type="AlphaFoldDB" id="A0A0C1ZYK0"/>
<proteinExistence type="predicted"/>